<proteinExistence type="inferred from homology"/>
<dbReference type="InterPro" id="IPR027573">
    <property type="entry name" value="Methyltran_FxLD"/>
</dbReference>
<dbReference type="Proteomes" id="UP001183414">
    <property type="component" value="Unassembled WGS sequence"/>
</dbReference>
<feature type="region of interest" description="Disordered" evidence="12">
    <location>
        <begin position="673"/>
        <end position="700"/>
    </location>
</feature>
<evidence type="ECO:0000256" key="9">
    <source>
        <dbReference type="ARBA" id="ARBA00030757"/>
    </source>
</evidence>
<dbReference type="NCBIfam" id="TIGR04364">
    <property type="entry name" value="methyltran_FxLD"/>
    <property type="match status" value="1"/>
</dbReference>
<dbReference type="CDD" id="cd02440">
    <property type="entry name" value="AdoMet_MTases"/>
    <property type="match status" value="1"/>
</dbReference>
<gene>
    <name evidence="14" type="primary">fxlM</name>
    <name evidence="14" type="ORF">RM572_00215</name>
</gene>
<accession>A0ABU2NKB0</accession>
<feature type="region of interest" description="Disordered" evidence="12">
    <location>
        <begin position="269"/>
        <end position="299"/>
    </location>
</feature>
<dbReference type="EC" id="2.1.1.77" evidence="3"/>
<comment type="caution">
    <text evidence="14">The sequence shown here is derived from an EMBL/GenBank/DDBJ whole genome shotgun (WGS) entry which is preliminary data.</text>
</comment>
<organism evidence="14 15">
    <name type="scientific">Streptomyces hazeniae</name>
    <dbReference type="NCBI Taxonomy" id="3075538"/>
    <lineage>
        <taxon>Bacteria</taxon>
        <taxon>Bacillati</taxon>
        <taxon>Actinomycetota</taxon>
        <taxon>Actinomycetes</taxon>
        <taxon>Kitasatosporales</taxon>
        <taxon>Streptomycetaceae</taxon>
        <taxon>Streptomyces</taxon>
    </lineage>
</organism>
<evidence type="ECO:0000256" key="10">
    <source>
        <dbReference type="ARBA" id="ARBA00031323"/>
    </source>
</evidence>
<dbReference type="Pfam" id="PF01135">
    <property type="entry name" value="PCMT"/>
    <property type="match status" value="1"/>
</dbReference>
<keyword evidence="15" id="KW-1185">Reference proteome</keyword>
<protein>
    <recommendedName>
        <fullName evidence="4">Protein-L-isoaspartate O-methyltransferase</fullName>
        <ecNumber evidence="3">2.1.1.77</ecNumber>
    </recommendedName>
    <alternativeName>
        <fullName evidence="11">L-isoaspartyl protein carboxyl methyltransferase</fullName>
    </alternativeName>
    <alternativeName>
        <fullName evidence="9">Protein L-isoaspartyl methyltransferase</fullName>
    </alternativeName>
    <alternativeName>
        <fullName evidence="10">Protein-beta-aspartate methyltransferase</fullName>
    </alternativeName>
</protein>
<evidence type="ECO:0000256" key="2">
    <source>
        <dbReference type="ARBA" id="ARBA00005369"/>
    </source>
</evidence>
<dbReference type="PANTHER" id="PTHR11579:SF0">
    <property type="entry name" value="PROTEIN-L-ISOASPARTATE(D-ASPARTATE) O-METHYLTRANSFERASE"/>
    <property type="match status" value="1"/>
</dbReference>
<feature type="compositionally biased region" description="Polar residues" evidence="12">
    <location>
        <begin position="689"/>
        <end position="700"/>
    </location>
</feature>
<dbReference type="Gene3D" id="3.40.50.150">
    <property type="entry name" value="Vaccinia Virus protein VP39"/>
    <property type="match status" value="1"/>
</dbReference>
<comment type="similarity">
    <text evidence="2">Belongs to the methyltransferase superfamily. L-isoaspartyl/D-aspartyl protein methyltransferase family.</text>
</comment>
<dbReference type="EMBL" id="JAVREQ010000001">
    <property type="protein sequence ID" value="MDT0377200.1"/>
    <property type="molecule type" value="Genomic_DNA"/>
</dbReference>
<evidence type="ECO:0000256" key="8">
    <source>
        <dbReference type="ARBA" id="ARBA00022691"/>
    </source>
</evidence>
<evidence type="ECO:0000313" key="14">
    <source>
        <dbReference type="EMBL" id="MDT0377200.1"/>
    </source>
</evidence>
<evidence type="ECO:0000256" key="1">
    <source>
        <dbReference type="ARBA" id="ARBA00004496"/>
    </source>
</evidence>
<evidence type="ECO:0000256" key="12">
    <source>
        <dbReference type="SAM" id="MobiDB-lite"/>
    </source>
</evidence>
<keyword evidence="7" id="KW-0808">Transferase</keyword>
<evidence type="ECO:0000256" key="3">
    <source>
        <dbReference type="ARBA" id="ARBA00011890"/>
    </source>
</evidence>
<keyword evidence="6 14" id="KW-0489">Methyltransferase</keyword>
<keyword evidence="8" id="KW-0949">S-adenosyl-L-methionine</keyword>
<evidence type="ECO:0000256" key="7">
    <source>
        <dbReference type="ARBA" id="ARBA00022679"/>
    </source>
</evidence>
<dbReference type="Pfam" id="PF14028">
    <property type="entry name" value="Lant_dehydr_C"/>
    <property type="match status" value="1"/>
</dbReference>
<feature type="compositionally biased region" description="Polar residues" evidence="12">
    <location>
        <begin position="284"/>
        <end position="299"/>
    </location>
</feature>
<evidence type="ECO:0000259" key="13">
    <source>
        <dbReference type="Pfam" id="PF14028"/>
    </source>
</evidence>
<feature type="domain" description="Thiopeptide-type bacteriocin biosynthesis" evidence="13">
    <location>
        <begin position="9"/>
        <end position="260"/>
    </location>
</feature>
<dbReference type="GO" id="GO:0032259">
    <property type="term" value="P:methylation"/>
    <property type="evidence" value="ECO:0007669"/>
    <property type="project" value="UniProtKB-KW"/>
</dbReference>
<name>A0ABU2NKB0_9ACTN</name>
<dbReference type="PANTHER" id="PTHR11579">
    <property type="entry name" value="PROTEIN-L-ISOASPARTATE O-METHYLTRANSFERASE"/>
    <property type="match status" value="1"/>
</dbReference>
<evidence type="ECO:0000256" key="6">
    <source>
        <dbReference type="ARBA" id="ARBA00022603"/>
    </source>
</evidence>
<dbReference type="InterPro" id="IPR000682">
    <property type="entry name" value="PCMT"/>
</dbReference>
<comment type="subcellular location">
    <subcellularLocation>
        <location evidence="1">Cytoplasm</location>
    </subcellularLocation>
</comment>
<reference evidence="15" key="1">
    <citation type="submission" date="2023-07" db="EMBL/GenBank/DDBJ databases">
        <title>30 novel species of actinomycetes from the DSMZ collection.</title>
        <authorList>
            <person name="Nouioui I."/>
        </authorList>
    </citation>
    <scope>NUCLEOTIDE SEQUENCE [LARGE SCALE GENOMIC DNA]</scope>
    <source>
        <strain evidence="15">DSM 42041</strain>
    </source>
</reference>
<dbReference type="InterPro" id="IPR023809">
    <property type="entry name" value="Thiopep_bacteriocin_synth_dom"/>
</dbReference>
<dbReference type="GO" id="GO:0008168">
    <property type="term" value="F:methyltransferase activity"/>
    <property type="evidence" value="ECO:0007669"/>
    <property type="project" value="UniProtKB-KW"/>
</dbReference>
<feature type="compositionally biased region" description="Basic and acidic residues" evidence="12">
    <location>
        <begin position="272"/>
        <end position="283"/>
    </location>
</feature>
<sequence length="700" mass="75841">MTNEPPHAWRQINLWCDTWRDTERMAATHLLPLLTEAERGGALAAWWFIRKRECWRLRLLPSPGSDEEQAAFLNRLVQQLTEHAGLRDHAAGVVYEPETRRFGGPEAMHAAHRLFHEDSRHILAHLADGVRDQRREIGVRLACRMLHAAGQDFYEQGDVWAAVAEHRTTDAGLEPSAGTIAAVQTLLTADGDTTGSPLTRSPGWPDCFDQAGRSLADLAHHGHLSRGLRAVLTDHMLFAFNRLGLPAEHQAVLATAASRVVFHRQPALRTARPSERPDPDQRTTVRTVTMTPASASASEPQQLRDALVAKIDSLGSFRTGSVRDAFRTVPRHLFLPGVDLATAYAPKQVVTKRAGDGTATSSASSPNIVAIMLEQLQAAPGKRVLEIGAATGINAALLSEIVGTAGKVVTLELDQDLAEGAQNHLAETGYEGVTVLCRDGALGAPEDAPFDGIIVTAGAWDIPGAWWQQLAVGGRLVVPLRLHGSGLTRSIAFERTDEARMVSTNSAVCGFVPMRGAAEMGERHVRLADEVILKVDADDLPDETALARALNHRAHHHWTGIQIRHDEPAAHVDLWLATTSDLAFGKLSVSPAARELGLADPALRWSGASLYDGGTLAYLTARPVSDEADELGIFVHGPDSHKLVHQVDDLLHRWSHQRPAQPVITAFPASTPAEEPAPGAHITRPDTHLTITWGSNPGRP</sequence>
<dbReference type="InterPro" id="IPR029063">
    <property type="entry name" value="SAM-dependent_MTases_sf"/>
</dbReference>
<keyword evidence="5" id="KW-0963">Cytoplasm</keyword>
<evidence type="ECO:0000313" key="15">
    <source>
        <dbReference type="Proteomes" id="UP001183414"/>
    </source>
</evidence>
<dbReference type="SUPFAM" id="SSF53335">
    <property type="entry name" value="S-adenosyl-L-methionine-dependent methyltransferases"/>
    <property type="match status" value="1"/>
</dbReference>
<evidence type="ECO:0000256" key="5">
    <source>
        <dbReference type="ARBA" id="ARBA00022490"/>
    </source>
</evidence>
<dbReference type="RefSeq" id="WP_311671206.1">
    <property type="nucleotide sequence ID" value="NZ_JAVREQ010000001.1"/>
</dbReference>
<dbReference type="NCBIfam" id="TIGR03891">
    <property type="entry name" value="thiopep_ocin"/>
    <property type="match status" value="1"/>
</dbReference>
<evidence type="ECO:0000256" key="4">
    <source>
        <dbReference type="ARBA" id="ARBA00013346"/>
    </source>
</evidence>
<evidence type="ECO:0000256" key="11">
    <source>
        <dbReference type="ARBA" id="ARBA00031350"/>
    </source>
</evidence>